<keyword evidence="3" id="KW-1185">Reference proteome</keyword>
<sequence length="103" mass="11525">MNGSHTVECFGVISNANTFSKCLVLCVQGMVYEDHLDFPWVGNLTIFAWGVAFIVCVAVVVPLIFEQGSLLICIAKISPSFLHVLFKACRWWECLEPTYPLPE</sequence>
<comment type="caution">
    <text evidence="2">The sequence shown here is derived from an EMBL/GenBank/DDBJ whole genome shotgun (WGS) entry which is preliminary data.</text>
</comment>
<protein>
    <submittedName>
        <fullName evidence="2">Uncharacterized protein</fullName>
    </submittedName>
</protein>
<keyword evidence="1" id="KW-0472">Membrane</keyword>
<accession>A0AAP0WUF0</accession>
<dbReference type="EMBL" id="JBBPBK010000008">
    <property type="protein sequence ID" value="KAK9280164.1"/>
    <property type="molecule type" value="Genomic_DNA"/>
</dbReference>
<reference evidence="2 3" key="1">
    <citation type="journal article" date="2024" name="Plant J.">
        <title>Genome sequences and population genomics reveal climatic adaptation and genomic divergence between two closely related sweetgum species.</title>
        <authorList>
            <person name="Xu W.Q."/>
            <person name="Ren C.Q."/>
            <person name="Zhang X.Y."/>
            <person name="Comes H.P."/>
            <person name="Liu X.H."/>
            <person name="Li Y.G."/>
            <person name="Kettle C.J."/>
            <person name="Jalonen R."/>
            <person name="Gaisberger H."/>
            <person name="Ma Y.Z."/>
            <person name="Qiu Y.X."/>
        </authorList>
    </citation>
    <scope>NUCLEOTIDE SEQUENCE [LARGE SCALE GENOMIC DNA]</scope>
    <source>
        <strain evidence="2">Hangzhou</strain>
    </source>
</reference>
<dbReference type="AlphaFoldDB" id="A0AAP0WUF0"/>
<organism evidence="2 3">
    <name type="scientific">Liquidambar formosana</name>
    <name type="common">Formosan gum</name>
    <dbReference type="NCBI Taxonomy" id="63359"/>
    <lineage>
        <taxon>Eukaryota</taxon>
        <taxon>Viridiplantae</taxon>
        <taxon>Streptophyta</taxon>
        <taxon>Embryophyta</taxon>
        <taxon>Tracheophyta</taxon>
        <taxon>Spermatophyta</taxon>
        <taxon>Magnoliopsida</taxon>
        <taxon>eudicotyledons</taxon>
        <taxon>Gunneridae</taxon>
        <taxon>Pentapetalae</taxon>
        <taxon>Saxifragales</taxon>
        <taxon>Altingiaceae</taxon>
        <taxon>Liquidambar</taxon>
    </lineage>
</organism>
<gene>
    <name evidence="2" type="ORF">L1049_013851</name>
</gene>
<keyword evidence="1" id="KW-0812">Transmembrane</keyword>
<name>A0AAP0WUF0_LIQFO</name>
<proteinExistence type="predicted"/>
<feature type="transmembrane region" description="Helical" evidence="1">
    <location>
        <begin position="46"/>
        <end position="65"/>
    </location>
</feature>
<evidence type="ECO:0000313" key="3">
    <source>
        <dbReference type="Proteomes" id="UP001415857"/>
    </source>
</evidence>
<keyword evidence="1" id="KW-1133">Transmembrane helix</keyword>
<evidence type="ECO:0000313" key="2">
    <source>
        <dbReference type="EMBL" id="KAK9280164.1"/>
    </source>
</evidence>
<evidence type="ECO:0000256" key="1">
    <source>
        <dbReference type="SAM" id="Phobius"/>
    </source>
</evidence>
<dbReference type="Proteomes" id="UP001415857">
    <property type="component" value="Unassembled WGS sequence"/>
</dbReference>